<dbReference type="AlphaFoldDB" id="A0A6A6A5U4"/>
<reference evidence="2" key="1">
    <citation type="journal article" date="2020" name="Stud. Mycol.">
        <title>101 Dothideomycetes genomes: a test case for predicting lifestyles and emergence of pathogens.</title>
        <authorList>
            <person name="Haridas S."/>
            <person name="Albert R."/>
            <person name="Binder M."/>
            <person name="Bloem J."/>
            <person name="Labutti K."/>
            <person name="Salamov A."/>
            <person name="Andreopoulos B."/>
            <person name="Baker S."/>
            <person name="Barry K."/>
            <person name="Bills G."/>
            <person name="Bluhm B."/>
            <person name="Cannon C."/>
            <person name="Castanera R."/>
            <person name="Culley D."/>
            <person name="Daum C."/>
            <person name="Ezra D."/>
            <person name="Gonzalez J."/>
            <person name="Henrissat B."/>
            <person name="Kuo A."/>
            <person name="Liang C."/>
            <person name="Lipzen A."/>
            <person name="Lutzoni F."/>
            <person name="Magnuson J."/>
            <person name="Mondo S."/>
            <person name="Nolan M."/>
            <person name="Ohm R."/>
            <person name="Pangilinan J."/>
            <person name="Park H.-J."/>
            <person name="Ramirez L."/>
            <person name="Alfaro M."/>
            <person name="Sun H."/>
            <person name="Tritt A."/>
            <person name="Yoshinaga Y."/>
            <person name="Zwiers L.-H."/>
            <person name="Turgeon B."/>
            <person name="Goodwin S."/>
            <person name="Spatafora J."/>
            <person name="Crous P."/>
            <person name="Grigoriev I."/>
        </authorList>
    </citation>
    <scope>NUCLEOTIDE SEQUENCE</scope>
    <source>
        <strain evidence="2">CBS 119687</strain>
    </source>
</reference>
<keyword evidence="1" id="KW-1133">Transmembrane helix</keyword>
<organism evidence="2 3">
    <name type="scientific">Dothidotthia symphoricarpi CBS 119687</name>
    <dbReference type="NCBI Taxonomy" id="1392245"/>
    <lineage>
        <taxon>Eukaryota</taxon>
        <taxon>Fungi</taxon>
        <taxon>Dikarya</taxon>
        <taxon>Ascomycota</taxon>
        <taxon>Pezizomycotina</taxon>
        <taxon>Dothideomycetes</taxon>
        <taxon>Pleosporomycetidae</taxon>
        <taxon>Pleosporales</taxon>
        <taxon>Dothidotthiaceae</taxon>
        <taxon>Dothidotthia</taxon>
    </lineage>
</organism>
<keyword evidence="3" id="KW-1185">Reference proteome</keyword>
<evidence type="ECO:0000313" key="2">
    <source>
        <dbReference type="EMBL" id="KAF2126916.1"/>
    </source>
</evidence>
<dbReference type="RefSeq" id="XP_033521308.1">
    <property type="nucleotide sequence ID" value="XM_033668648.1"/>
</dbReference>
<name>A0A6A6A5U4_9PLEO</name>
<keyword evidence="1" id="KW-0812">Transmembrane</keyword>
<gene>
    <name evidence="2" type="ORF">P153DRAFT_368939</name>
</gene>
<feature type="transmembrane region" description="Helical" evidence="1">
    <location>
        <begin position="9"/>
        <end position="28"/>
    </location>
</feature>
<sequence>MRCTSSRDLLFYAGFHVVFSKLVFFQGFGASLVPFTNQIVLPAHQTALALPASLTGRAM</sequence>
<accession>A0A6A6A5U4</accession>
<proteinExistence type="predicted"/>
<evidence type="ECO:0000313" key="3">
    <source>
        <dbReference type="Proteomes" id="UP000799771"/>
    </source>
</evidence>
<evidence type="ECO:0000256" key="1">
    <source>
        <dbReference type="SAM" id="Phobius"/>
    </source>
</evidence>
<dbReference type="GeneID" id="54409080"/>
<dbReference type="Proteomes" id="UP000799771">
    <property type="component" value="Unassembled WGS sequence"/>
</dbReference>
<keyword evidence="1" id="KW-0472">Membrane</keyword>
<dbReference type="EMBL" id="ML977512">
    <property type="protein sequence ID" value="KAF2126916.1"/>
    <property type="molecule type" value="Genomic_DNA"/>
</dbReference>
<protein>
    <submittedName>
        <fullName evidence="2">Uncharacterized protein</fullName>
    </submittedName>
</protein>